<dbReference type="SUPFAM" id="SSF51726">
    <property type="entry name" value="UROD/MetE-like"/>
    <property type="match status" value="1"/>
</dbReference>
<protein>
    <submittedName>
        <fullName evidence="2">Uroporphyrinogen decarboxylase (URO-D)</fullName>
    </submittedName>
</protein>
<dbReference type="OrthoDB" id="2135496at2"/>
<feature type="domain" description="Uroporphyrinogen decarboxylase (URO-D)" evidence="1">
    <location>
        <begin position="18"/>
        <end position="239"/>
    </location>
</feature>
<dbReference type="STRING" id="1123243.SAMN02745190_00123"/>
<dbReference type="InterPro" id="IPR000257">
    <property type="entry name" value="Uroporphyrinogen_deCOase"/>
</dbReference>
<dbReference type="Proteomes" id="UP000184404">
    <property type="component" value="Unassembled WGS sequence"/>
</dbReference>
<evidence type="ECO:0000259" key="1">
    <source>
        <dbReference type="Pfam" id="PF01208"/>
    </source>
</evidence>
<dbReference type="Pfam" id="PF01208">
    <property type="entry name" value="URO-D"/>
    <property type="match status" value="1"/>
</dbReference>
<evidence type="ECO:0000313" key="2">
    <source>
        <dbReference type="EMBL" id="SHE31124.1"/>
    </source>
</evidence>
<dbReference type="InterPro" id="IPR052024">
    <property type="entry name" value="Methanogen_methyltrans"/>
</dbReference>
<sequence>MAEETEKLHIARECASDPDAPPPTCIISEDICEAAGIRYEDAFFDGEAMARAALALSCRDHDPLCRLPFSVSVEAEQYGAKLTLNEKTRIPAVKNFPYKRLQDMPALQPLDFTKGQISAVLEAVKWLKHHGETVLLELEGVFSVLSLLVSSREVYKAVYRNPEEIKQRGAELAGRISEYAGEAVRCGAGILSYSDATISFELVSPELYRDVCGEVTVDAVRRVRRAAPHTMLQLCSATSVGLERADRAVAEKVPVTPGLLYGEALKLVGLNRKDCRLVGHGCQVRSPLRMQEPYIYKLTLR</sequence>
<dbReference type="AlphaFoldDB" id="A0A1M4SFT0"/>
<dbReference type="PANTHER" id="PTHR47099">
    <property type="entry name" value="METHYLCOBAMIDE:COM METHYLTRANSFERASE MTBA"/>
    <property type="match status" value="1"/>
</dbReference>
<dbReference type="RefSeq" id="WP_072934252.1">
    <property type="nucleotide sequence ID" value="NZ_FQUG01000002.1"/>
</dbReference>
<accession>A0A1M4SFT0</accession>
<reference evidence="2 3" key="1">
    <citation type="submission" date="2016-11" db="EMBL/GenBank/DDBJ databases">
        <authorList>
            <person name="Jaros S."/>
            <person name="Januszkiewicz K."/>
            <person name="Wedrychowicz H."/>
        </authorList>
    </citation>
    <scope>NUCLEOTIDE SEQUENCE [LARGE SCALE GENOMIC DNA]</scope>
    <source>
        <strain evidence="2 3">DSM 10502</strain>
    </source>
</reference>
<name>A0A1M4SFT0_9FIRM</name>
<dbReference type="PANTHER" id="PTHR47099:SF1">
    <property type="entry name" value="METHYLCOBAMIDE:COM METHYLTRANSFERASE MTBA"/>
    <property type="match status" value="1"/>
</dbReference>
<evidence type="ECO:0000313" key="3">
    <source>
        <dbReference type="Proteomes" id="UP000184404"/>
    </source>
</evidence>
<keyword evidence="3" id="KW-1185">Reference proteome</keyword>
<dbReference type="Gene3D" id="3.20.20.210">
    <property type="match status" value="1"/>
</dbReference>
<dbReference type="GO" id="GO:0004853">
    <property type="term" value="F:uroporphyrinogen decarboxylase activity"/>
    <property type="evidence" value="ECO:0007669"/>
    <property type="project" value="InterPro"/>
</dbReference>
<dbReference type="EMBL" id="FQUG01000002">
    <property type="protein sequence ID" value="SHE31124.1"/>
    <property type="molecule type" value="Genomic_DNA"/>
</dbReference>
<dbReference type="InterPro" id="IPR038071">
    <property type="entry name" value="UROD/MetE-like_sf"/>
</dbReference>
<dbReference type="GO" id="GO:0006779">
    <property type="term" value="P:porphyrin-containing compound biosynthetic process"/>
    <property type="evidence" value="ECO:0007669"/>
    <property type="project" value="InterPro"/>
</dbReference>
<gene>
    <name evidence="2" type="ORF">SAMN02745190_00123</name>
</gene>
<organism evidence="2 3">
    <name type="scientific">Schwartzia succinivorans DSM 10502</name>
    <dbReference type="NCBI Taxonomy" id="1123243"/>
    <lineage>
        <taxon>Bacteria</taxon>
        <taxon>Bacillati</taxon>
        <taxon>Bacillota</taxon>
        <taxon>Negativicutes</taxon>
        <taxon>Selenomonadales</taxon>
        <taxon>Selenomonadaceae</taxon>
        <taxon>Schwartzia</taxon>
    </lineage>
</organism>
<proteinExistence type="predicted"/>